<feature type="transmembrane region" description="Helical" evidence="9">
    <location>
        <begin position="53"/>
        <end position="74"/>
    </location>
</feature>
<accession>A0ABW3BDJ4</accession>
<dbReference type="Pfam" id="PF01098">
    <property type="entry name" value="FTSW_RODA_SPOVE"/>
    <property type="match status" value="1"/>
</dbReference>
<comment type="catalytic activity">
    <reaction evidence="8">
        <text>[GlcNAc-(1-&gt;4)-Mur2Ac(oyl-L-Ala-gamma-D-Glu-L-Lys-D-Ala-D-Ala)](n)-di-trans,octa-cis-undecaprenyl diphosphate + beta-D-GlcNAc-(1-&gt;4)-Mur2Ac(oyl-L-Ala-gamma-D-Glu-L-Lys-D-Ala-D-Ala)-di-trans,octa-cis-undecaprenyl diphosphate = [GlcNAc-(1-&gt;4)-Mur2Ac(oyl-L-Ala-gamma-D-Glu-L-Lys-D-Ala-D-Ala)](n+1)-di-trans,octa-cis-undecaprenyl diphosphate + di-trans,octa-cis-undecaprenyl diphosphate + H(+)</text>
        <dbReference type="Rhea" id="RHEA:23708"/>
        <dbReference type="Rhea" id="RHEA-COMP:9602"/>
        <dbReference type="Rhea" id="RHEA-COMP:9603"/>
        <dbReference type="ChEBI" id="CHEBI:15378"/>
        <dbReference type="ChEBI" id="CHEBI:58405"/>
        <dbReference type="ChEBI" id="CHEBI:60033"/>
        <dbReference type="ChEBI" id="CHEBI:78435"/>
        <dbReference type="EC" id="2.4.99.28"/>
    </reaction>
</comment>
<feature type="transmembrane region" description="Helical" evidence="9">
    <location>
        <begin position="272"/>
        <end position="292"/>
    </location>
</feature>
<dbReference type="PANTHER" id="PTHR30474">
    <property type="entry name" value="CELL CYCLE PROTEIN"/>
    <property type="match status" value="1"/>
</dbReference>
<feature type="transmembrane region" description="Helical" evidence="9">
    <location>
        <begin position="423"/>
        <end position="443"/>
    </location>
</feature>
<organism evidence="10 11">
    <name type="scientific">Streptomonospora algeriensis</name>
    <dbReference type="NCBI Taxonomy" id="995084"/>
    <lineage>
        <taxon>Bacteria</taxon>
        <taxon>Bacillati</taxon>
        <taxon>Actinomycetota</taxon>
        <taxon>Actinomycetes</taxon>
        <taxon>Streptosporangiales</taxon>
        <taxon>Nocardiopsidaceae</taxon>
        <taxon>Streptomonospora</taxon>
    </lineage>
</organism>
<feature type="transmembrane region" description="Helical" evidence="9">
    <location>
        <begin position="81"/>
        <end position="103"/>
    </location>
</feature>
<evidence type="ECO:0000313" key="11">
    <source>
        <dbReference type="Proteomes" id="UP001596956"/>
    </source>
</evidence>
<evidence type="ECO:0000256" key="2">
    <source>
        <dbReference type="ARBA" id="ARBA00004752"/>
    </source>
</evidence>
<sequence length="472" mass="49816">MATPAPGANAAPPSVPARRRNAELVLTLAAVGLSALCLSLVGLQTEGRFPARFALYSCAFGGLAVAAHIAVRFLAPWADPLILPLATALNGIGLAVIWGLHTAAGDGPAESDRQLLWTALGMAASVAVLVAVRRPARLQRYRYITLTAGLALIMLPMLPGLGIEVFGARRWIGFGGYTVQPSEFARLLLIVFLAGYLGHKRDALALAARQLRAGPVKIFSLPRMRDLGPMSAAWAVAILLLVGTRDLGTSFVLFSVFLAMLYTATRRKSWVGIGLAMFLAGAAAAWGIFWHVRQRVAIWLDPFDPELYRSVGGSRQLVQGLFALADGGLTGVGFGSGRTAALFASDSDLILISIGEKFGLAGLAAVLLALFLLTERGYRTALVSRDVFAKLTASASAFLLSFQVFVVLGGVTRLIPMTGMTTPLLSAGGSSLVSTWMILGLWLRLSDTARRPSSAVPARAAAPEITRASSHA</sequence>
<name>A0ABW3BDJ4_9ACTN</name>
<comment type="caution">
    <text evidence="10">The sequence shown here is derived from an EMBL/GenBank/DDBJ whole genome shotgun (WGS) entry which is preliminary data.</text>
</comment>
<comment type="pathway">
    <text evidence="2">Cell wall biogenesis; peptidoglycan biosynthesis.</text>
</comment>
<keyword evidence="3 9" id="KW-0812">Transmembrane</keyword>
<dbReference type="InterPro" id="IPR018365">
    <property type="entry name" value="Cell_cycle_FtsW-rel_CS"/>
</dbReference>
<dbReference type="InterPro" id="IPR001182">
    <property type="entry name" value="FtsW/RodA"/>
</dbReference>
<feature type="transmembrane region" description="Helical" evidence="9">
    <location>
        <begin position="24"/>
        <end position="41"/>
    </location>
</feature>
<keyword evidence="6 9" id="KW-0472">Membrane</keyword>
<protein>
    <recommendedName>
        <fullName evidence="7">peptidoglycan glycosyltransferase</fullName>
        <ecNumber evidence="7">2.4.99.28</ecNumber>
    </recommendedName>
</protein>
<gene>
    <name evidence="10" type="ORF">ACFQZU_08730</name>
</gene>
<comment type="subcellular location">
    <subcellularLocation>
        <location evidence="1">Membrane</location>
        <topology evidence="1">Multi-pass membrane protein</topology>
    </subcellularLocation>
</comment>
<evidence type="ECO:0000256" key="7">
    <source>
        <dbReference type="ARBA" id="ARBA00044770"/>
    </source>
</evidence>
<dbReference type="Proteomes" id="UP001596956">
    <property type="component" value="Unassembled WGS sequence"/>
</dbReference>
<keyword evidence="4" id="KW-0133">Cell shape</keyword>
<evidence type="ECO:0000256" key="5">
    <source>
        <dbReference type="ARBA" id="ARBA00022989"/>
    </source>
</evidence>
<evidence type="ECO:0000256" key="8">
    <source>
        <dbReference type="ARBA" id="ARBA00049902"/>
    </source>
</evidence>
<dbReference type="EC" id="2.4.99.28" evidence="7"/>
<evidence type="ECO:0000256" key="1">
    <source>
        <dbReference type="ARBA" id="ARBA00004141"/>
    </source>
</evidence>
<feature type="transmembrane region" description="Helical" evidence="9">
    <location>
        <begin position="387"/>
        <end position="411"/>
    </location>
</feature>
<evidence type="ECO:0000313" key="10">
    <source>
        <dbReference type="EMBL" id="MFD0801401.1"/>
    </source>
</evidence>
<dbReference type="PROSITE" id="PS00428">
    <property type="entry name" value="FTSW_RODA_SPOVE"/>
    <property type="match status" value="1"/>
</dbReference>
<dbReference type="EMBL" id="JBHTHR010000214">
    <property type="protein sequence ID" value="MFD0801401.1"/>
    <property type="molecule type" value="Genomic_DNA"/>
</dbReference>
<evidence type="ECO:0000256" key="6">
    <source>
        <dbReference type="ARBA" id="ARBA00023136"/>
    </source>
</evidence>
<dbReference type="PANTHER" id="PTHR30474:SF3">
    <property type="entry name" value="PEPTIDOGLYCAN GLYCOSYLTRANSFERASE RODA"/>
    <property type="match status" value="1"/>
</dbReference>
<evidence type="ECO:0000256" key="9">
    <source>
        <dbReference type="SAM" id="Phobius"/>
    </source>
</evidence>
<reference evidence="11" key="1">
    <citation type="journal article" date="2019" name="Int. J. Syst. Evol. Microbiol.">
        <title>The Global Catalogue of Microorganisms (GCM) 10K type strain sequencing project: providing services to taxonomists for standard genome sequencing and annotation.</title>
        <authorList>
            <consortium name="The Broad Institute Genomics Platform"/>
            <consortium name="The Broad Institute Genome Sequencing Center for Infectious Disease"/>
            <person name="Wu L."/>
            <person name="Ma J."/>
        </authorList>
    </citation>
    <scope>NUCLEOTIDE SEQUENCE [LARGE SCALE GENOMIC DNA]</scope>
    <source>
        <strain evidence="11">CCUG 63369</strain>
    </source>
</reference>
<feature type="transmembrane region" description="Helical" evidence="9">
    <location>
        <begin position="358"/>
        <end position="375"/>
    </location>
</feature>
<evidence type="ECO:0000256" key="3">
    <source>
        <dbReference type="ARBA" id="ARBA00022692"/>
    </source>
</evidence>
<feature type="transmembrane region" description="Helical" evidence="9">
    <location>
        <begin position="144"/>
        <end position="163"/>
    </location>
</feature>
<keyword evidence="5 9" id="KW-1133">Transmembrane helix</keyword>
<evidence type="ECO:0000256" key="4">
    <source>
        <dbReference type="ARBA" id="ARBA00022960"/>
    </source>
</evidence>
<feature type="transmembrane region" description="Helical" evidence="9">
    <location>
        <begin position="115"/>
        <end position="132"/>
    </location>
</feature>
<proteinExistence type="predicted"/>
<keyword evidence="11" id="KW-1185">Reference proteome</keyword>